<dbReference type="InterPro" id="IPR013320">
    <property type="entry name" value="ConA-like_dom_sf"/>
</dbReference>
<comment type="subcellular location">
    <subcellularLocation>
        <location evidence="1">Membrane</location>
        <topology evidence="1">Single-pass type I membrane protein</topology>
    </subcellularLocation>
</comment>
<dbReference type="InterPro" id="IPR011009">
    <property type="entry name" value="Kinase-like_dom_sf"/>
</dbReference>
<keyword evidence="16" id="KW-1185">Reference proteome</keyword>
<feature type="domain" description="Protein kinase" evidence="14">
    <location>
        <begin position="363"/>
        <end position="667"/>
    </location>
</feature>
<dbReference type="SMART" id="SM00220">
    <property type="entry name" value="S_TKc"/>
    <property type="match status" value="1"/>
</dbReference>
<dbReference type="Gene3D" id="3.30.200.20">
    <property type="entry name" value="Phosphorylase Kinase, domain 1"/>
    <property type="match status" value="1"/>
</dbReference>
<evidence type="ECO:0000256" key="13">
    <source>
        <dbReference type="SAM" id="SignalP"/>
    </source>
</evidence>
<dbReference type="EMBL" id="JACEFO010002840">
    <property type="protein sequence ID" value="KAF8647672.1"/>
    <property type="molecule type" value="Genomic_DNA"/>
</dbReference>
<dbReference type="PANTHER" id="PTHR27007">
    <property type="match status" value="1"/>
</dbReference>
<dbReference type="PROSITE" id="PS50011">
    <property type="entry name" value="PROTEIN_KINASE_DOM"/>
    <property type="match status" value="1"/>
</dbReference>
<evidence type="ECO:0000256" key="10">
    <source>
        <dbReference type="ARBA" id="ARBA00023136"/>
    </source>
</evidence>
<dbReference type="SUPFAM" id="SSF56112">
    <property type="entry name" value="Protein kinase-like (PK-like)"/>
    <property type="match status" value="1"/>
</dbReference>
<evidence type="ECO:0000256" key="7">
    <source>
        <dbReference type="ARBA" id="ARBA00022741"/>
    </source>
</evidence>
<feature type="compositionally biased region" description="Basic and acidic residues" evidence="11">
    <location>
        <begin position="688"/>
        <end position="699"/>
    </location>
</feature>
<evidence type="ECO:0000313" key="16">
    <source>
        <dbReference type="Proteomes" id="UP000636709"/>
    </source>
</evidence>
<gene>
    <name evidence="15" type="ORF">HU200_065310</name>
</gene>
<dbReference type="InterPro" id="IPR008271">
    <property type="entry name" value="Ser/Thr_kinase_AS"/>
</dbReference>
<dbReference type="Pfam" id="PF07714">
    <property type="entry name" value="PK_Tyr_Ser-Thr"/>
    <property type="match status" value="1"/>
</dbReference>
<dbReference type="GO" id="GO:0006952">
    <property type="term" value="P:defense response"/>
    <property type="evidence" value="ECO:0007669"/>
    <property type="project" value="UniProtKB-ARBA"/>
</dbReference>
<dbReference type="InterPro" id="IPR000719">
    <property type="entry name" value="Prot_kinase_dom"/>
</dbReference>
<keyword evidence="5 13" id="KW-0732">Signal</keyword>
<keyword evidence="8" id="KW-0067">ATP-binding</keyword>
<keyword evidence="7" id="KW-0547">Nucleotide-binding</keyword>
<keyword evidence="6" id="KW-0430">Lectin</keyword>
<dbReference type="FunFam" id="1.10.510.10:FF:000444">
    <property type="entry name" value="probable L-type lectin-domain containing receptor kinase S.5"/>
    <property type="match status" value="1"/>
</dbReference>
<evidence type="ECO:0000256" key="6">
    <source>
        <dbReference type="ARBA" id="ARBA00022734"/>
    </source>
</evidence>
<feature type="region of interest" description="Disordered" evidence="11">
    <location>
        <begin position="679"/>
        <end position="714"/>
    </location>
</feature>
<dbReference type="GO" id="GO:0030246">
    <property type="term" value="F:carbohydrate binding"/>
    <property type="evidence" value="ECO:0007669"/>
    <property type="project" value="UniProtKB-KW"/>
</dbReference>
<evidence type="ECO:0000256" key="1">
    <source>
        <dbReference type="ARBA" id="ARBA00004479"/>
    </source>
</evidence>
<reference evidence="15" key="1">
    <citation type="submission" date="2020-07" db="EMBL/GenBank/DDBJ databases">
        <title>Genome sequence and genetic diversity analysis of an under-domesticated orphan crop, white fonio (Digitaria exilis).</title>
        <authorList>
            <person name="Bennetzen J.L."/>
            <person name="Chen S."/>
            <person name="Ma X."/>
            <person name="Wang X."/>
            <person name="Yssel A.E.J."/>
            <person name="Chaluvadi S.R."/>
            <person name="Johnson M."/>
            <person name="Gangashetty P."/>
            <person name="Hamidou F."/>
            <person name="Sanogo M.D."/>
            <person name="Zwaenepoel A."/>
            <person name="Wallace J."/>
            <person name="Van De Peer Y."/>
            <person name="Van Deynze A."/>
        </authorList>
    </citation>
    <scope>NUCLEOTIDE SEQUENCE</scope>
    <source>
        <tissue evidence="15">Leaves</tissue>
    </source>
</reference>
<evidence type="ECO:0000256" key="12">
    <source>
        <dbReference type="SAM" id="Phobius"/>
    </source>
</evidence>
<protein>
    <recommendedName>
        <fullName evidence="14">Protein kinase domain-containing protein</fullName>
    </recommendedName>
</protein>
<dbReference type="InterPro" id="IPR001220">
    <property type="entry name" value="Legume_lectin_dom"/>
</dbReference>
<feature type="signal peptide" evidence="13">
    <location>
        <begin position="1"/>
        <end position="30"/>
    </location>
</feature>
<dbReference type="GO" id="GO:0051707">
    <property type="term" value="P:response to other organism"/>
    <property type="evidence" value="ECO:0007669"/>
    <property type="project" value="UniProtKB-ARBA"/>
</dbReference>
<feature type="transmembrane region" description="Helical" evidence="12">
    <location>
        <begin position="303"/>
        <end position="326"/>
    </location>
</feature>
<evidence type="ECO:0000256" key="8">
    <source>
        <dbReference type="ARBA" id="ARBA00022840"/>
    </source>
</evidence>
<proteinExistence type="inferred from homology"/>
<dbReference type="InterPro" id="IPR001245">
    <property type="entry name" value="Ser-Thr/Tyr_kinase_cat_dom"/>
</dbReference>
<sequence length="740" mass="82354">MPPRPALTSSVLIPLVQFLAIAIYPASCSASGDGNDVISVCFPSFKVKGPPYYNSLDFSWDAGVLDGVLHLTADDVYQPPPEAKKSSAGHATLSNGIHLALGSKFRYPGSVDSYGPLTQEASFNTTFTMSVARAAVGEDDDDGILFEVLPRDDYLRGLDRAIYSSLASTTSGKISVEIGELEYYYHQGDFAAYVSIVPARTPANATPAKYTVWIDYDAKRHNISVFVHDEGAAKPEQPMLHAPLNISAFTETYYQYNFGLFASKNRSSPSSQPVVYSWNLTVDRLSFAFTGGRPRIRWYLVRVLPVVIAAVAAAAMAFVAVCCMASRYRAVMMKLKLSKAMRRLPGIPREFRYADVKKATRSFHESMRLGSGGFGAVYKGAMIANCDGDDGRRRLQYVEVAVKKFTRKEDRSYDDFLAEVAVINRLRHKNIVPLLGWCYENGELLLVYHYMPNGSLDQHLFRKNDDPQHHSILRWETRYNIIKDVATGLRYVHHEYERVVLHRDIKASNIMLDAAFHGRLGDFGLARVMAFEKSSFTDIVVAGTWGFIAPEYAVSHKATRQTDVYAFGVLVLEIVTGKRSLGAADSTFPLVLDWVWWLHGEGRLLEAVDDELVATCEFDADDATRLLLLGLACSDPNPSHRLSMAEVLQVIAKSMPPPDVPLTKPSFMWPPEGDQLALSDDSDDDFVQTDHRDSDRSLWEEVQSSDGLATMGIRSSEITKRKTRNVDEVNVTREIENGVS</sequence>
<dbReference type="Pfam" id="PF00139">
    <property type="entry name" value="Lectin_legB"/>
    <property type="match status" value="1"/>
</dbReference>
<dbReference type="Proteomes" id="UP000636709">
    <property type="component" value="Unassembled WGS sequence"/>
</dbReference>
<dbReference type="InterPro" id="IPR050528">
    <property type="entry name" value="L-type_Lectin-RKs"/>
</dbReference>
<dbReference type="GO" id="GO:0004672">
    <property type="term" value="F:protein kinase activity"/>
    <property type="evidence" value="ECO:0007669"/>
    <property type="project" value="InterPro"/>
</dbReference>
<keyword evidence="10 12" id="KW-0472">Membrane</keyword>
<feature type="chain" id="PRO_5032340141" description="Protein kinase domain-containing protein" evidence="13">
    <location>
        <begin position="31"/>
        <end position="740"/>
    </location>
</feature>
<accession>A0A835A4B8</accession>
<dbReference type="Gene3D" id="1.10.510.10">
    <property type="entry name" value="Transferase(Phosphotransferase) domain 1"/>
    <property type="match status" value="1"/>
</dbReference>
<evidence type="ECO:0000313" key="15">
    <source>
        <dbReference type="EMBL" id="KAF8647672.1"/>
    </source>
</evidence>
<comment type="caution">
    <text evidence="15">The sequence shown here is derived from an EMBL/GenBank/DDBJ whole genome shotgun (WGS) entry which is preliminary data.</text>
</comment>
<organism evidence="15 16">
    <name type="scientific">Digitaria exilis</name>
    <dbReference type="NCBI Taxonomy" id="1010633"/>
    <lineage>
        <taxon>Eukaryota</taxon>
        <taxon>Viridiplantae</taxon>
        <taxon>Streptophyta</taxon>
        <taxon>Embryophyta</taxon>
        <taxon>Tracheophyta</taxon>
        <taxon>Spermatophyta</taxon>
        <taxon>Magnoliopsida</taxon>
        <taxon>Liliopsida</taxon>
        <taxon>Poales</taxon>
        <taxon>Poaceae</taxon>
        <taxon>PACMAD clade</taxon>
        <taxon>Panicoideae</taxon>
        <taxon>Panicodae</taxon>
        <taxon>Paniceae</taxon>
        <taxon>Anthephorinae</taxon>
        <taxon>Digitaria</taxon>
    </lineage>
</organism>
<dbReference type="GO" id="GO:0016020">
    <property type="term" value="C:membrane"/>
    <property type="evidence" value="ECO:0007669"/>
    <property type="project" value="UniProtKB-SubCell"/>
</dbReference>
<evidence type="ECO:0000256" key="3">
    <source>
        <dbReference type="ARBA" id="ARBA00010217"/>
    </source>
</evidence>
<dbReference type="GO" id="GO:0005524">
    <property type="term" value="F:ATP binding"/>
    <property type="evidence" value="ECO:0007669"/>
    <property type="project" value="UniProtKB-KW"/>
</dbReference>
<dbReference type="AlphaFoldDB" id="A0A835A4B8"/>
<evidence type="ECO:0000259" key="14">
    <source>
        <dbReference type="PROSITE" id="PS50011"/>
    </source>
</evidence>
<keyword evidence="4 12" id="KW-0812">Transmembrane</keyword>
<dbReference type="OrthoDB" id="688481at2759"/>
<dbReference type="PROSITE" id="PS00108">
    <property type="entry name" value="PROTEIN_KINASE_ST"/>
    <property type="match status" value="1"/>
</dbReference>
<evidence type="ECO:0000256" key="4">
    <source>
        <dbReference type="ARBA" id="ARBA00022692"/>
    </source>
</evidence>
<evidence type="ECO:0000256" key="11">
    <source>
        <dbReference type="SAM" id="MobiDB-lite"/>
    </source>
</evidence>
<evidence type="ECO:0000256" key="9">
    <source>
        <dbReference type="ARBA" id="ARBA00022989"/>
    </source>
</evidence>
<evidence type="ECO:0000256" key="2">
    <source>
        <dbReference type="ARBA" id="ARBA00008536"/>
    </source>
</evidence>
<keyword evidence="9 12" id="KW-1133">Transmembrane helix</keyword>
<comment type="similarity">
    <text evidence="2">In the N-terminal section; belongs to the leguminous lectin family.</text>
</comment>
<evidence type="ECO:0000256" key="5">
    <source>
        <dbReference type="ARBA" id="ARBA00022729"/>
    </source>
</evidence>
<dbReference type="SUPFAM" id="SSF49899">
    <property type="entry name" value="Concanavalin A-like lectins/glucanases"/>
    <property type="match status" value="1"/>
</dbReference>
<dbReference type="Gene3D" id="2.60.120.200">
    <property type="match status" value="1"/>
</dbReference>
<comment type="similarity">
    <text evidence="3">In the C-terminal section; belongs to the protein kinase superfamily. Ser/Thr protein kinase family.</text>
</comment>
<name>A0A835A4B8_9POAL</name>